<sequence length="428" mass="44631">MAASVTSALLFSLLSLVSASPYPLLAVRQEAISQCPSGAPGFATIGASCIRSGGSAYVKSLCGAYPPLTTVTESITATTTESFTVTSAAQTVYTPPPISRTVLSCIADKRSTTTEIVTATNGTRTTHVATNTITDTITATQYTCPITSLIGIVARQAGPSSSLAAPSCLSEYRDERGREGIRDACSCLIAARSTGTTTITLAIDTATSSATNTILGTTTIRGTTIVTNITTAYATVTRTDTMTTTVPHITAHVSTTTVLTTVTTILPTPTPSRFRLYYNSTSTSPSSGLLPKKIFAGKVPAPGDPTVSELGFSNATRAGDIFTLNRNNELVDVTFGRTITTRNKQDAYPFLFLNRDEDIDADDSLIIPTCSVCSGVLTCGSQSRFAVCLSQQLLTLGPAGNWAGNGTDCKFVELGLEAVGGNVTRIGF</sequence>
<dbReference type="RefSeq" id="XP_023627913.1">
    <property type="nucleotide sequence ID" value="XM_023772145.1"/>
</dbReference>
<keyword evidence="3" id="KW-1185">Reference proteome</keyword>
<feature type="signal peptide" evidence="1">
    <location>
        <begin position="1"/>
        <end position="19"/>
    </location>
</feature>
<dbReference type="OrthoDB" id="3649949at2759"/>
<accession>A0A2D3VDX9</accession>
<dbReference type="Proteomes" id="UP000225277">
    <property type="component" value="Unassembled WGS sequence"/>
</dbReference>
<proteinExistence type="predicted"/>
<evidence type="ECO:0000313" key="3">
    <source>
        <dbReference type="Proteomes" id="UP000225277"/>
    </source>
</evidence>
<feature type="chain" id="PRO_5013877990" description="Cyanovirin-N domain-containing protein" evidence="1">
    <location>
        <begin position="20"/>
        <end position="428"/>
    </location>
</feature>
<keyword evidence="1" id="KW-0732">Signal</keyword>
<evidence type="ECO:0000256" key="1">
    <source>
        <dbReference type="SAM" id="SignalP"/>
    </source>
</evidence>
<reference evidence="2 3" key="1">
    <citation type="submission" date="2016-03" db="EMBL/GenBank/DDBJ databases">
        <authorList>
            <person name="Ploux O."/>
        </authorList>
    </citation>
    <scope>NUCLEOTIDE SEQUENCE [LARGE SCALE GENOMIC DNA]</scope>
    <source>
        <strain evidence="2 3">URUG2</strain>
    </source>
</reference>
<evidence type="ECO:0000313" key="2">
    <source>
        <dbReference type="EMBL" id="CZT21024.1"/>
    </source>
</evidence>
<gene>
    <name evidence="2" type="ORF">RCC_06885</name>
</gene>
<dbReference type="AlphaFoldDB" id="A0A2D3VDX9"/>
<evidence type="ECO:0008006" key="4">
    <source>
        <dbReference type="Google" id="ProtNLM"/>
    </source>
</evidence>
<name>A0A2D3VDX9_9PEZI</name>
<dbReference type="GeneID" id="35602010"/>
<protein>
    <recommendedName>
        <fullName evidence="4">Cyanovirin-N domain-containing protein</fullName>
    </recommendedName>
</protein>
<dbReference type="STRING" id="112498.A0A2D3VDX9"/>
<organism evidence="2 3">
    <name type="scientific">Ramularia collo-cygni</name>
    <dbReference type="NCBI Taxonomy" id="112498"/>
    <lineage>
        <taxon>Eukaryota</taxon>
        <taxon>Fungi</taxon>
        <taxon>Dikarya</taxon>
        <taxon>Ascomycota</taxon>
        <taxon>Pezizomycotina</taxon>
        <taxon>Dothideomycetes</taxon>
        <taxon>Dothideomycetidae</taxon>
        <taxon>Mycosphaerellales</taxon>
        <taxon>Mycosphaerellaceae</taxon>
        <taxon>Ramularia</taxon>
    </lineage>
</organism>
<dbReference type="EMBL" id="FJUY01000010">
    <property type="protein sequence ID" value="CZT21024.1"/>
    <property type="molecule type" value="Genomic_DNA"/>
</dbReference>